<proteinExistence type="predicted"/>
<feature type="transmembrane region" description="Helical" evidence="1">
    <location>
        <begin position="212"/>
        <end position="232"/>
    </location>
</feature>
<gene>
    <name evidence="2" type="ORF">SAMN05661096_02743</name>
</gene>
<keyword evidence="1" id="KW-1133">Transmembrane helix</keyword>
<dbReference type="Proteomes" id="UP000193804">
    <property type="component" value="Unassembled WGS sequence"/>
</dbReference>
<feature type="transmembrane region" description="Helical" evidence="1">
    <location>
        <begin position="244"/>
        <end position="265"/>
    </location>
</feature>
<feature type="transmembrane region" description="Helical" evidence="1">
    <location>
        <begin position="84"/>
        <end position="102"/>
    </location>
</feature>
<dbReference type="InterPro" id="IPR022134">
    <property type="entry name" value="DUF3667"/>
</dbReference>
<sequence>MKNKTTNCLNCGENLDTEQNYCPNCGQENSDKKLPLGAFLKDFFSNYLSIDTVIVKTINPFIFRPGKLTKAFNDGKRRRYINPIRLYLVFSLFYFFMISLTVPKDFIDDSIRTIINQKAVLDSVEVGKLDSAGINTIIASAQLPKDSVETNNKEDRWATLKYWANDDNLSDNEFQENLENVGGDLASIIDISIIRGFIKNSSFFTYQAIKNLPLMMFFFLPIFALILKLLFFKKQYYVEHLIHGLHLHSFAYFIYGLVILLVSLFTISEGWVIFLSFLWVSSYTLFSIKRLYGNSWLKSILKFFVLGFVYFSLLLFGTLFELYISLLTL</sequence>
<feature type="transmembrane region" description="Helical" evidence="1">
    <location>
        <begin position="271"/>
        <end position="288"/>
    </location>
</feature>
<dbReference type="AlphaFoldDB" id="A0A1X7KGC3"/>
<accession>A0A1X7KGC3</accession>
<dbReference type="STRING" id="1028.SAMN05661096_02743"/>
<evidence type="ECO:0000313" key="3">
    <source>
        <dbReference type="Proteomes" id="UP000193804"/>
    </source>
</evidence>
<dbReference type="Pfam" id="PF12412">
    <property type="entry name" value="DUF3667"/>
    <property type="match status" value="1"/>
</dbReference>
<dbReference type="EMBL" id="FXAW01000005">
    <property type="protein sequence ID" value="SMG40360.1"/>
    <property type="molecule type" value="Genomic_DNA"/>
</dbReference>
<evidence type="ECO:0000256" key="1">
    <source>
        <dbReference type="SAM" id="Phobius"/>
    </source>
</evidence>
<evidence type="ECO:0000313" key="2">
    <source>
        <dbReference type="EMBL" id="SMG40360.1"/>
    </source>
</evidence>
<protein>
    <submittedName>
        <fullName evidence="2">Uncharacterized protein</fullName>
    </submittedName>
</protein>
<keyword evidence="1" id="KW-0472">Membrane</keyword>
<reference evidence="3" key="1">
    <citation type="submission" date="2017-04" db="EMBL/GenBank/DDBJ databases">
        <authorList>
            <person name="Varghese N."/>
            <person name="Submissions S."/>
        </authorList>
    </citation>
    <scope>NUCLEOTIDE SEQUENCE [LARGE SCALE GENOMIC DNA]</scope>
    <source>
        <strain evidence="3">DSM 4125</strain>
    </source>
</reference>
<feature type="transmembrane region" description="Helical" evidence="1">
    <location>
        <begin position="300"/>
        <end position="324"/>
    </location>
</feature>
<name>A0A1X7KGC3_9BACT</name>
<keyword evidence="3" id="KW-1185">Reference proteome</keyword>
<keyword evidence="1" id="KW-0812">Transmembrane</keyword>
<organism evidence="2 3">
    <name type="scientific">Marivirga sericea</name>
    <dbReference type="NCBI Taxonomy" id="1028"/>
    <lineage>
        <taxon>Bacteria</taxon>
        <taxon>Pseudomonadati</taxon>
        <taxon>Bacteroidota</taxon>
        <taxon>Cytophagia</taxon>
        <taxon>Cytophagales</taxon>
        <taxon>Marivirgaceae</taxon>
        <taxon>Marivirga</taxon>
    </lineage>
</organism>